<keyword evidence="2" id="KW-1185">Reference proteome</keyword>
<accession>A0A401UP60</accession>
<dbReference type="OrthoDB" id="2591785at2"/>
<protein>
    <submittedName>
        <fullName evidence="1">Uncharacterized protein</fullName>
    </submittedName>
</protein>
<evidence type="ECO:0000313" key="2">
    <source>
        <dbReference type="Proteomes" id="UP000287872"/>
    </source>
</evidence>
<name>A0A401UP60_9CLOT</name>
<gene>
    <name evidence="1" type="ORF">Ctaglu_29390</name>
</gene>
<dbReference type="AlphaFoldDB" id="A0A401UP60"/>
<reference evidence="1 2" key="1">
    <citation type="submission" date="2018-11" db="EMBL/GenBank/DDBJ databases">
        <title>Genome sequencing and assembly of Clostridium tagluense strain A121.</title>
        <authorList>
            <person name="Murakami T."/>
            <person name="Segawa T."/>
            <person name="Shcherbakova V.A."/>
            <person name="Mori H."/>
            <person name="Yoshimura Y."/>
        </authorList>
    </citation>
    <scope>NUCLEOTIDE SEQUENCE [LARGE SCALE GENOMIC DNA]</scope>
    <source>
        <strain evidence="1 2">A121</strain>
    </source>
</reference>
<proteinExistence type="predicted"/>
<organism evidence="1 2">
    <name type="scientific">Clostridium tagluense</name>
    <dbReference type="NCBI Taxonomy" id="360422"/>
    <lineage>
        <taxon>Bacteria</taxon>
        <taxon>Bacillati</taxon>
        <taxon>Bacillota</taxon>
        <taxon>Clostridia</taxon>
        <taxon>Eubacteriales</taxon>
        <taxon>Clostridiaceae</taxon>
        <taxon>Clostridium</taxon>
    </lineage>
</organism>
<sequence length="253" mass="29627">MDYQNKTWDEEDKEFYPKRKVNNKASWKIHHIIGSFYSEKMERTVEYESMGEYIFYSLLELDKAVQRYYVQPIFIEIPCLDKYGVKKVWNHVSDVLVFREGISPQLLQIKDKPSEALNDGKNKIINNACLNYAKNRNWSYDVIYPKQLSENVLSNIKFLIGFRKVRKEYGQLTSKLILKLSQLKKSTIIDLSKVFEPDINSLYVLPIIYHIIAKGNFIVNVNLPISQFSEVEVALDNKSFNQYFNVGGIISEI</sequence>
<comment type="caution">
    <text evidence="1">The sequence shown here is derived from an EMBL/GenBank/DDBJ whole genome shotgun (WGS) entry which is preliminary data.</text>
</comment>
<dbReference type="RefSeq" id="WP_125003015.1">
    <property type="nucleotide sequence ID" value="NZ_BHYK01000016.1"/>
</dbReference>
<dbReference type="EMBL" id="BHYK01000016">
    <property type="protein sequence ID" value="GCD11316.1"/>
    <property type="molecule type" value="Genomic_DNA"/>
</dbReference>
<dbReference type="Proteomes" id="UP000287872">
    <property type="component" value="Unassembled WGS sequence"/>
</dbReference>
<evidence type="ECO:0000313" key="1">
    <source>
        <dbReference type="EMBL" id="GCD11316.1"/>
    </source>
</evidence>